<name>A0ABR3XZ36_9PEZI</name>
<evidence type="ECO:0000313" key="3">
    <source>
        <dbReference type="Proteomes" id="UP001583177"/>
    </source>
</evidence>
<dbReference type="PANTHER" id="PTHR35006:SF2">
    <property type="entry name" value="GLYOXALASE FAMILY PROTEIN (AFU_ORTHOLOGUE AFUA_5G14830)"/>
    <property type="match status" value="1"/>
</dbReference>
<keyword evidence="3" id="KW-1185">Reference proteome</keyword>
<sequence>MHSHPLGHISIGVRNYETAKRFYSATLPLIGLHLVYDSTSTTPATDDGPRTLGFGPDAESELLNVFEYGSKASAPGPGSHIAFNTDSRAVVDQFYEAAVRNGGKSNGAPGVRPHYGRSYYAAIIRSGIYKFVVGPHNKEYSVHGAAISGLSKPLGVLLNGDMREASEKLWNGQMNYLAEEPDIFLDHSLIAITSELINQFLDVSGTVYPTSTTIFSARKNTEGCEDYTGVFLCHAKLYVLGDKYDIPPLKQLSLHRLHATLKEFILYPSRMNDIATLTKYIFENTVPDDKIREMLTLYYACIVEDARKHDGLKSLVDEIPDFAFSLIFKISDRLA</sequence>
<dbReference type="PANTHER" id="PTHR35006">
    <property type="entry name" value="GLYOXALASE FAMILY PROTEIN (AFU_ORTHOLOGUE AFUA_5G14830)"/>
    <property type="match status" value="1"/>
</dbReference>
<organism evidence="2 3">
    <name type="scientific">Diaporthe australafricana</name>
    <dbReference type="NCBI Taxonomy" id="127596"/>
    <lineage>
        <taxon>Eukaryota</taxon>
        <taxon>Fungi</taxon>
        <taxon>Dikarya</taxon>
        <taxon>Ascomycota</taxon>
        <taxon>Pezizomycotina</taxon>
        <taxon>Sordariomycetes</taxon>
        <taxon>Sordariomycetidae</taxon>
        <taxon>Diaporthales</taxon>
        <taxon>Diaporthaceae</taxon>
        <taxon>Diaporthe</taxon>
    </lineage>
</organism>
<dbReference type="InterPro" id="IPR029068">
    <property type="entry name" value="Glyas_Bleomycin-R_OHBP_Dase"/>
</dbReference>
<dbReference type="SUPFAM" id="SSF54593">
    <property type="entry name" value="Glyoxalase/Bleomycin resistance protein/Dihydroxybiphenyl dioxygenase"/>
    <property type="match status" value="1"/>
</dbReference>
<dbReference type="EMBL" id="JAWRVE010000006">
    <property type="protein sequence ID" value="KAL1881282.1"/>
    <property type="molecule type" value="Genomic_DNA"/>
</dbReference>
<dbReference type="Proteomes" id="UP001583177">
    <property type="component" value="Unassembled WGS sequence"/>
</dbReference>
<evidence type="ECO:0000259" key="1">
    <source>
        <dbReference type="PROSITE" id="PS51819"/>
    </source>
</evidence>
<dbReference type="Pfam" id="PF00903">
    <property type="entry name" value="Glyoxalase"/>
    <property type="match status" value="1"/>
</dbReference>
<dbReference type="InterPro" id="IPR037523">
    <property type="entry name" value="VOC_core"/>
</dbReference>
<dbReference type="Gene3D" id="3.10.180.10">
    <property type="entry name" value="2,3-Dihydroxybiphenyl 1,2-Dioxygenase, domain 1"/>
    <property type="match status" value="1"/>
</dbReference>
<reference evidence="2 3" key="1">
    <citation type="journal article" date="2024" name="IMA Fungus">
        <title>IMA Genome - F19 : A genome assembly and annotation guide to empower mycologists, including annotated draft genome sequences of Ceratocystis pirilliformis, Diaporthe australafricana, Fusarium ophioides, Paecilomyces lecythidis, and Sporothrix stenoceras.</title>
        <authorList>
            <person name="Aylward J."/>
            <person name="Wilson A.M."/>
            <person name="Visagie C.M."/>
            <person name="Spraker J."/>
            <person name="Barnes I."/>
            <person name="Buitendag C."/>
            <person name="Ceriani C."/>
            <person name="Del Mar Angel L."/>
            <person name="du Plessis D."/>
            <person name="Fuchs T."/>
            <person name="Gasser K."/>
            <person name="Kramer D."/>
            <person name="Li W."/>
            <person name="Munsamy K."/>
            <person name="Piso A."/>
            <person name="Price J.L."/>
            <person name="Sonnekus B."/>
            <person name="Thomas C."/>
            <person name="van der Nest A."/>
            <person name="van Dijk A."/>
            <person name="van Heerden A."/>
            <person name="van Vuuren N."/>
            <person name="Yilmaz N."/>
            <person name="Duong T.A."/>
            <person name="van der Merwe N.A."/>
            <person name="Wingfield M.J."/>
            <person name="Wingfield B.D."/>
        </authorList>
    </citation>
    <scope>NUCLEOTIDE SEQUENCE [LARGE SCALE GENOMIC DNA]</scope>
    <source>
        <strain evidence="2 3">CMW 18300</strain>
    </source>
</reference>
<proteinExistence type="predicted"/>
<gene>
    <name evidence="2" type="ORF">Daus18300_001134</name>
</gene>
<dbReference type="PROSITE" id="PS51819">
    <property type="entry name" value="VOC"/>
    <property type="match status" value="1"/>
</dbReference>
<dbReference type="InterPro" id="IPR004360">
    <property type="entry name" value="Glyas_Fos-R_dOase_dom"/>
</dbReference>
<protein>
    <recommendedName>
        <fullName evidence="1">VOC domain-containing protein</fullName>
    </recommendedName>
</protein>
<accession>A0ABR3XZ36</accession>
<feature type="domain" description="VOC" evidence="1">
    <location>
        <begin position="5"/>
        <end position="136"/>
    </location>
</feature>
<dbReference type="CDD" id="cd07262">
    <property type="entry name" value="VOC_like"/>
    <property type="match status" value="1"/>
</dbReference>
<comment type="caution">
    <text evidence="2">The sequence shown here is derived from an EMBL/GenBank/DDBJ whole genome shotgun (WGS) entry which is preliminary data.</text>
</comment>
<evidence type="ECO:0000313" key="2">
    <source>
        <dbReference type="EMBL" id="KAL1881282.1"/>
    </source>
</evidence>